<dbReference type="PANTHER" id="PTHR14136:SF17">
    <property type="entry name" value="BTB_POZ DOMAIN-CONTAINING PROTEIN KCTD9"/>
    <property type="match status" value="1"/>
</dbReference>
<comment type="caution">
    <text evidence="3">The sequence shown here is derived from an EMBL/GenBank/DDBJ whole genome shotgun (WGS) entry which is preliminary data.</text>
</comment>
<dbReference type="InterPro" id="IPR007111">
    <property type="entry name" value="NACHT_NTPase"/>
</dbReference>
<dbReference type="InterPro" id="IPR027417">
    <property type="entry name" value="P-loop_NTPase"/>
</dbReference>
<feature type="domain" description="NACHT N-terminal Helical" evidence="2">
    <location>
        <begin position="38"/>
        <end position="283"/>
    </location>
</feature>
<dbReference type="InterPro" id="IPR054568">
    <property type="entry name" value="NNH3"/>
</dbReference>
<dbReference type="AlphaFoldDB" id="A0A8J7L6V2"/>
<dbReference type="Proteomes" id="UP000632766">
    <property type="component" value="Unassembled WGS sequence"/>
</dbReference>
<dbReference type="Pfam" id="PF00805">
    <property type="entry name" value="Pentapeptide"/>
    <property type="match status" value="2"/>
</dbReference>
<dbReference type="Pfam" id="PF22735">
    <property type="entry name" value="NNH3"/>
    <property type="match status" value="1"/>
</dbReference>
<dbReference type="Pfam" id="PF05729">
    <property type="entry name" value="NACHT"/>
    <property type="match status" value="1"/>
</dbReference>
<dbReference type="EMBL" id="JAECZC010000005">
    <property type="protein sequence ID" value="MBH8561460.1"/>
    <property type="molecule type" value="Genomic_DNA"/>
</dbReference>
<dbReference type="SUPFAM" id="SSF141571">
    <property type="entry name" value="Pentapeptide repeat-like"/>
    <property type="match status" value="1"/>
</dbReference>
<dbReference type="Gene3D" id="3.40.50.300">
    <property type="entry name" value="P-loop containing nucleotide triphosphate hydrolases"/>
    <property type="match status" value="1"/>
</dbReference>
<evidence type="ECO:0000259" key="1">
    <source>
        <dbReference type="Pfam" id="PF05729"/>
    </source>
</evidence>
<dbReference type="RefSeq" id="WP_198123483.1">
    <property type="nucleotide sequence ID" value="NZ_JAECZC010000005.1"/>
</dbReference>
<organism evidence="3 4">
    <name type="scientific">Amazonocrinis nigriterrae CENA67</name>
    <dbReference type="NCBI Taxonomy" id="2794033"/>
    <lineage>
        <taxon>Bacteria</taxon>
        <taxon>Bacillati</taxon>
        <taxon>Cyanobacteriota</taxon>
        <taxon>Cyanophyceae</taxon>
        <taxon>Nostocales</taxon>
        <taxon>Nostocaceae</taxon>
        <taxon>Amazonocrinis</taxon>
        <taxon>Amazonocrinis nigriterrae</taxon>
    </lineage>
</organism>
<dbReference type="Gene3D" id="2.160.20.80">
    <property type="entry name" value="E3 ubiquitin-protein ligase SopA"/>
    <property type="match status" value="1"/>
</dbReference>
<keyword evidence="4" id="KW-1185">Reference proteome</keyword>
<evidence type="ECO:0000313" key="3">
    <source>
        <dbReference type="EMBL" id="MBH8561460.1"/>
    </source>
</evidence>
<proteinExistence type="predicted"/>
<dbReference type="InterPro" id="IPR001646">
    <property type="entry name" value="5peptide_repeat"/>
</dbReference>
<feature type="domain" description="NACHT" evidence="1">
    <location>
        <begin position="328"/>
        <end position="478"/>
    </location>
</feature>
<dbReference type="SUPFAM" id="SSF52540">
    <property type="entry name" value="P-loop containing nucleoside triphosphate hydrolases"/>
    <property type="match status" value="1"/>
</dbReference>
<evidence type="ECO:0000259" key="2">
    <source>
        <dbReference type="Pfam" id="PF22735"/>
    </source>
</evidence>
<protein>
    <submittedName>
        <fullName evidence="3">Pentapeptide repeat-containing protein</fullName>
    </submittedName>
</protein>
<dbReference type="PANTHER" id="PTHR14136">
    <property type="entry name" value="BTB_POZ DOMAIN-CONTAINING PROTEIN KCTD9"/>
    <property type="match status" value="1"/>
</dbReference>
<reference evidence="3 4" key="1">
    <citation type="journal article" date="2021" name="Int. J. Syst. Evol. Microbiol.">
        <title>Amazonocrinis nigriterrae gen. nov., sp. nov., Atlanticothrix silvestris gen. nov., sp. nov. and Dendronalium phyllosphericum gen. nov., sp. nov., nostocacean cyanobacteria from Brazilian environments.</title>
        <authorList>
            <person name="Alvarenga D.O."/>
            <person name="Andreote A.P.D."/>
            <person name="Branco L.H.Z."/>
            <person name="Delbaje E."/>
            <person name="Cruz R.B."/>
            <person name="Varani A.M."/>
            <person name="Fiore M.F."/>
        </authorList>
    </citation>
    <scope>NUCLEOTIDE SEQUENCE [LARGE SCALE GENOMIC DNA]</scope>
    <source>
        <strain evidence="3 4">CENA67</strain>
    </source>
</reference>
<evidence type="ECO:0000313" key="4">
    <source>
        <dbReference type="Proteomes" id="UP000632766"/>
    </source>
</evidence>
<name>A0A8J7L6V2_9NOST</name>
<dbReference type="InterPro" id="IPR051082">
    <property type="entry name" value="Pentapeptide-BTB/POZ_domain"/>
</dbReference>
<gene>
    <name evidence="3" type="ORF">I8748_04580</name>
</gene>
<accession>A0A8J7L6V2</accession>
<sequence>MNLNIRHWLAERHIQIKEIRGFSSGQLAGIAYRIVQDMEVKSLMPFDICTLAEVLELPLEAVWEEITVIALLSEHLLRSLSQKKALKRNEGTWLAFQIAYLQALQQVLDQEASLQKPWVNRAMIPAQPQIVKEGVSKLILQDAKLQGLLKTLSPGKLTDTQAEQALSLMADSLLVQQMNNASVAWFIVNGAEELEAKLLTQRLSHALGGHLLTVIAQNAPPLAQLQKFVRLGGASHMQNLVSGVLATSSSGLEGDKIDLHRENYRASLVQILSTPLLMESFALKDIYVTPRGLPVEETTSTPDKKTASAINLTAWAQEQLADLKTIAVIESKPGYGKTSFCQIWAAQVAQELYPTWMPIIIRLRDVKYGNSLAETLNSGFLASSHTKLSSWLEQDHPRCLLLLDGLDELPASRQGKRARVIFIQQLLKFQSQGRHKIILTSRCSTLPEIAPDMLLQFRRVSIQPLDVEELKQWFQQWAKVQSLPIAQNYFTFLKQTGLFASKSQFPELSALVHQPLMLYLLGVLHRDGLIDDLVLQLATNSPKNTSAALLWEINHRLKRWLLGYPLTGEITTMLLRSGSAHIHRTPEAIANLLDGRHPQDILDVMQQIALKILHSDRYQVILPKDLNTNTLLAFYFRSFVSGQLSVVSLHQQLTTDNRQLTNKTEFSHPKFGEYLCAEAIAAQLQSLTQCQEDAYGTLSFILDSPASVAQHLYNLLGYGILTPEIEELAIETLRRQQNSDFCFEVLLQRLESFWRAYCQGRWLDEGIAHKALTHFHTLHNPVNVEQINANAGVNTFLLLSACHRETKVTFCPCGHPANMAEFYPEALLVLLGKAAVLSNNSFNKRICAQSLAGINLSGAYLSQVMLAGANLEQTNLSDAVLTGANLAGANLTGANLIGANLAGANLTGVNLQTVNLTNACLVDAILSEADKETAALNGALFSLEQFQTLKSLVSQQSILNVNNAANTDTWVNNTSKMQLIESLEGEAISPIDLYDDASEDETVFGVNPGDYDRE</sequence>